<evidence type="ECO:0000256" key="2">
    <source>
        <dbReference type="SAM" id="Phobius"/>
    </source>
</evidence>
<accession>A0AAU9DEY0</accession>
<keyword evidence="2" id="KW-1133">Transmembrane helix</keyword>
<evidence type="ECO:0000313" key="5">
    <source>
        <dbReference type="Proteomes" id="UP001321861"/>
    </source>
</evidence>
<keyword evidence="5" id="KW-1185">Reference proteome</keyword>
<sequence>MVKIKIEEVLKKQKEYEKRSKAVKEGLNDVSKKMNAVPNTPGFSGSGQEAMEDYVKEIHGYINKNMIDDLQNAKNEFDRLVKSFRSNVDNNNSAVLDSNYIKDKAKKLKRKENPLYKAINKCNEGVFQAQQSVSVTALSPEAVSLLQEVYRSGIKTADKLEKFDQQKPSKQLTNLNKNTKNLKYAINSVSPVGLKNSLNELLQNSRSALDSDWYKKIKKLITTDPNKAFEEIVKSDKLMKHIKKDDKLMKLLLKAVEKTDPENLKKTYPILKKFYRGQKYFKQFDKYASDALNFRFTKLGRTIYKDEVLHKYLMSKEIGKSAVSGWNSIKDSAMATKAVNRGKKIGKGVKDIWSKAKTIPMIGKGAAAAGKLTTKVLKFSFITDVGIESFFNIIDDPKHDIGKGINNGVIDAVLNIGPVSGAITLSSFGLGGIFLGASIGLANLGIKKFNPKFKDDAKSFIYDVEDSVVDEIKTFGKNAKDFNKNVEKKAIDIGKQIGRGAVETYNFVGKASKKIEQIGSNAVKNLTKGVGNAIVKHNWNIIPALSR</sequence>
<evidence type="ECO:0000313" key="4">
    <source>
        <dbReference type="EMBL" id="BDR59462.1"/>
    </source>
</evidence>
<evidence type="ECO:0000259" key="3">
    <source>
        <dbReference type="PROSITE" id="PS51756"/>
    </source>
</evidence>
<protein>
    <recommendedName>
        <fullName evidence="3">LXG domain-containing protein</fullName>
    </recommendedName>
</protein>
<dbReference type="PROSITE" id="PS51756">
    <property type="entry name" value="LXG"/>
    <property type="match status" value="1"/>
</dbReference>
<dbReference type="Proteomes" id="UP001321861">
    <property type="component" value="Chromosome"/>
</dbReference>
<reference evidence="4 5" key="1">
    <citation type="journal article" date="2023" name="Microbiol. Spectr.">
        <title>Symbiosis of Carpenter Bees with Uncharacterized Lactic Acid Bacteria Showing NAD Auxotrophy.</title>
        <authorList>
            <person name="Kawasaki S."/>
            <person name="Ozawa K."/>
            <person name="Mori T."/>
            <person name="Yamamoto A."/>
            <person name="Ito M."/>
            <person name="Ohkuma M."/>
            <person name="Sakamoto M."/>
            <person name="Matsutani M."/>
        </authorList>
    </citation>
    <scope>NUCLEOTIDE SEQUENCE [LARGE SCALE GENOMIC DNA]</scope>
    <source>
        <strain evidence="4 5">XA3</strain>
    </source>
</reference>
<feature type="transmembrane region" description="Helical" evidence="2">
    <location>
        <begin position="422"/>
        <end position="444"/>
    </location>
</feature>
<proteinExistence type="inferred from homology"/>
<dbReference type="EMBL" id="AP026802">
    <property type="protein sequence ID" value="BDR59462.1"/>
    <property type="molecule type" value="Genomic_DNA"/>
</dbReference>
<gene>
    <name evidence="4" type="ORF">XA3_19030</name>
</gene>
<keyword evidence="2" id="KW-0812">Transmembrane</keyword>
<feature type="domain" description="LXG" evidence="3">
    <location>
        <begin position="1"/>
        <end position="234"/>
    </location>
</feature>
<name>A0AAU9DEY0_9LACO</name>
<dbReference type="InterPro" id="IPR006829">
    <property type="entry name" value="LXG_dom"/>
</dbReference>
<organism evidence="4 5">
    <name type="scientific">Xylocopilactobacillus apicola</name>
    <dbReference type="NCBI Taxonomy" id="2932184"/>
    <lineage>
        <taxon>Bacteria</taxon>
        <taxon>Bacillati</taxon>
        <taxon>Bacillota</taxon>
        <taxon>Bacilli</taxon>
        <taxon>Lactobacillales</taxon>
        <taxon>Lactobacillaceae</taxon>
        <taxon>Xylocopilactobacillus</taxon>
    </lineage>
</organism>
<dbReference type="KEGG" id="xap:XA3_19030"/>
<dbReference type="Pfam" id="PF04740">
    <property type="entry name" value="LXG"/>
    <property type="match status" value="1"/>
</dbReference>
<keyword evidence="2" id="KW-0472">Membrane</keyword>
<dbReference type="RefSeq" id="WP_317635253.1">
    <property type="nucleotide sequence ID" value="NZ_AP026802.1"/>
</dbReference>
<evidence type="ECO:0000256" key="1">
    <source>
        <dbReference type="ARBA" id="ARBA00034117"/>
    </source>
</evidence>
<dbReference type="AlphaFoldDB" id="A0AAU9DEY0"/>
<comment type="similarity">
    <text evidence="1">In the N-terminal section; belongs to the LXG family.</text>
</comment>